<accession>A0ABW5XGV2</accession>
<gene>
    <name evidence="2" type="ORF">ACFSYH_05685</name>
</gene>
<reference evidence="3" key="1">
    <citation type="journal article" date="2019" name="Int. J. Syst. Evol. Microbiol.">
        <title>The Global Catalogue of Microorganisms (GCM) 10K type strain sequencing project: providing services to taxonomists for standard genome sequencing and annotation.</title>
        <authorList>
            <consortium name="The Broad Institute Genomics Platform"/>
            <consortium name="The Broad Institute Genome Sequencing Center for Infectious Disease"/>
            <person name="Wu L."/>
            <person name="Ma J."/>
        </authorList>
    </citation>
    <scope>NUCLEOTIDE SEQUENCE [LARGE SCALE GENOMIC DNA]</scope>
    <source>
        <strain evidence="3">KCTC 33576</strain>
    </source>
</reference>
<dbReference type="Gene3D" id="2.60.40.2700">
    <property type="match status" value="1"/>
</dbReference>
<name>A0ABW5XGV2_9MICO</name>
<dbReference type="RefSeq" id="WP_377465710.1">
    <property type="nucleotide sequence ID" value="NZ_JBHUOP010000002.1"/>
</dbReference>
<keyword evidence="3" id="KW-1185">Reference proteome</keyword>
<feature type="chain" id="PRO_5045419655" evidence="1">
    <location>
        <begin position="25"/>
        <end position="617"/>
    </location>
</feature>
<comment type="caution">
    <text evidence="2">The sequence shown here is derived from an EMBL/GenBank/DDBJ whole genome shotgun (WGS) entry which is preliminary data.</text>
</comment>
<dbReference type="Proteomes" id="UP001597391">
    <property type="component" value="Unassembled WGS sequence"/>
</dbReference>
<organism evidence="2 3">
    <name type="scientific">Populibacterium corticicola</name>
    <dbReference type="NCBI Taxonomy" id="1812826"/>
    <lineage>
        <taxon>Bacteria</taxon>
        <taxon>Bacillati</taxon>
        <taxon>Actinomycetota</taxon>
        <taxon>Actinomycetes</taxon>
        <taxon>Micrococcales</taxon>
        <taxon>Jonesiaceae</taxon>
        <taxon>Populibacterium</taxon>
    </lineage>
</organism>
<sequence>MRKLLAAFLVAALSLLSFTAPAQADEGSYPEELIGEIVVAGKAPNDPQYVLTGSTLTFDLDVEFEPDDELECSWFLARDEDFIELHSCLEPLVLDKTMVGGIVFVDGLLTNPQYEDVLVYGEMFQEVRLPADSIKLDIRVPQQLRVDELGSYEIKASVTGGKPALVNQEYSVVIESNDEWVGHYATGRFTHTPSEDEIGVEQFLDIEVYSDNYDLVTYRKSLGMVLGINLGVTTNPVLREAFDRIYMYVRPAFGDIDACWQYSCKFEWLFEGKRISVDDDLEELPIQDEWRGKEIQLRVIVSVKGSQNIILLSPSFIVPKLGIGYTGTPKISGKSQVGSTIKADGFSPRIPGVVVEYQWYTEAASSSGEVRIDGAKSANLKLSPEFGGQYISVRAIIHHDDYASTWVWFDYVYVDYADMNIKKRPKISGKPVVGEYAKHLPAEWLLQENVKPDVTYQWFVNEHPLNPRGPLLLTADMVGKRLTIKGYAIAAGHRYSTVESKSVTIGKSTASVKAKLSKKSIKADGSSRLTVTVKTPGVPKPTGKVTVKVGKKTYKATLKASHKGKVSLALKGLKAGKGQAVKVKFTPTGKTAKAVKSSKNTTVAKITVKKISKTVAR</sequence>
<feature type="signal peptide" evidence="1">
    <location>
        <begin position="1"/>
        <end position="24"/>
    </location>
</feature>
<dbReference type="EMBL" id="JBHUOP010000002">
    <property type="protein sequence ID" value="MFD2840058.1"/>
    <property type="molecule type" value="Genomic_DNA"/>
</dbReference>
<proteinExistence type="predicted"/>
<keyword evidence="1" id="KW-0732">Signal</keyword>
<evidence type="ECO:0000313" key="3">
    <source>
        <dbReference type="Proteomes" id="UP001597391"/>
    </source>
</evidence>
<evidence type="ECO:0000256" key="1">
    <source>
        <dbReference type="SAM" id="SignalP"/>
    </source>
</evidence>
<evidence type="ECO:0000313" key="2">
    <source>
        <dbReference type="EMBL" id="MFD2840058.1"/>
    </source>
</evidence>
<protein>
    <submittedName>
        <fullName evidence="2">Ig-like domain-containing protein</fullName>
    </submittedName>
</protein>